<evidence type="ECO:0000256" key="1">
    <source>
        <dbReference type="ARBA" id="ARBA00000085"/>
    </source>
</evidence>
<dbReference type="Proteomes" id="UP000199451">
    <property type="component" value="Unassembled WGS sequence"/>
</dbReference>
<dbReference type="Gene3D" id="3.30.565.10">
    <property type="entry name" value="Histidine kinase-like ATPase, C-terminal domain"/>
    <property type="match status" value="1"/>
</dbReference>
<evidence type="ECO:0000256" key="6">
    <source>
        <dbReference type="ARBA" id="ARBA00022840"/>
    </source>
</evidence>
<gene>
    <name evidence="9" type="ORF">SAMN04487949_3000</name>
</gene>
<keyword evidence="3" id="KW-0808">Transferase</keyword>
<protein>
    <recommendedName>
        <fullName evidence="2">histidine kinase</fullName>
        <ecNumber evidence="2">2.7.13.3</ecNumber>
    </recommendedName>
</protein>
<dbReference type="SUPFAM" id="SSF55785">
    <property type="entry name" value="PYP-like sensor domain (PAS domain)"/>
    <property type="match status" value="2"/>
</dbReference>
<dbReference type="PANTHER" id="PTHR44936">
    <property type="entry name" value="SENSOR PROTEIN CREC"/>
    <property type="match status" value="1"/>
</dbReference>
<comment type="catalytic activity">
    <reaction evidence="1">
        <text>ATP + protein L-histidine = ADP + protein N-phospho-L-histidine.</text>
        <dbReference type="EC" id="2.7.13.3"/>
    </reaction>
</comment>
<keyword evidence="4" id="KW-0547">Nucleotide-binding</keyword>
<keyword evidence="10" id="KW-1185">Reference proteome</keyword>
<dbReference type="OrthoDB" id="342253at2157"/>
<dbReference type="SMART" id="SM00387">
    <property type="entry name" value="HATPase_c"/>
    <property type="match status" value="1"/>
</dbReference>
<dbReference type="Pfam" id="PF02518">
    <property type="entry name" value="HATPase_c"/>
    <property type="match status" value="1"/>
</dbReference>
<evidence type="ECO:0000256" key="4">
    <source>
        <dbReference type="ARBA" id="ARBA00022741"/>
    </source>
</evidence>
<evidence type="ECO:0000313" key="10">
    <source>
        <dbReference type="Proteomes" id="UP000199451"/>
    </source>
</evidence>
<dbReference type="SUPFAM" id="SSF55781">
    <property type="entry name" value="GAF domain-like"/>
    <property type="match status" value="1"/>
</dbReference>
<dbReference type="SMART" id="SM00065">
    <property type="entry name" value="GAF"/>
    <property type="match status" value="1"/>
</dbReference>
<dbReference type="InterPro" id="IPR003018">
    <property type="entry name" value="GAF"/>
</dbReference>
<keyword evidence="6" id="KW-0067">ATP-binding</keyword>
<evidence type="ECO:0000256" key="3">
    <source>
        <dbReference type="ARBA" id="ARBA00022679"/>
    </source>
</evidence>
<dbReference type="PRINTS" id="PR00344">
    <property type="entry name" value="BCTRLSENSOR"/>
</dbReference>
<accession>A0A1G9XI49</accession>
<dbReference type="SUPFAM" id="SSF55874">
    <property type="entry name" value="ATPase domain of HSP90 chaperone/DNA topoisomerase II/histidine kinase"/>
    <property type="match status" value="1"/>
</dbReference>
<reference evidence="10" key="1">
    <citation type="submission" date="2016-10" db="EMBL/GenBank/DDBJ databases">
        <authorList>
            <person name="Varghese N."/>
            <person name="Submissions S."/>
        </authorList>
    </citation>
    <scope>NUCLEOTIDE SEQUENCE [LARGE SCALE GENOMIC DNA]</scope>
    <source>
        <strain evidence="10">CGMCC 1.10119</strain>
    </source>
</reference>
<sequence>MRDPDGHSGDPPDRWFDALFVDPGAFVGLLDTDGTLRRVNDAALRFVDAAEADVVGQPFWTLPWWDQSDEQREELVAAIGRAADGEFVRFDAEHYGVDDTVTLTVSLRPLRDADGDVDAVLAEGIDITDETRTLAERQLLQQVIRETATAETTAEALRTVVDTICRTTPFVYGEAWLPDDAEGRLEPSPIWHGSDSGHRTFRELSASFSFAPGEGLPGRTWASATPIWLADLPTGDDDPFCRAAEVAAAGFESAVSVPICHDGSVIVVLVFFLADRRERDEQLLDLLSTVATEMGTLIDRQQSQVALADERKLLARVLDTAPVGLAVLDQDGRIVRASGEFERLVERTGIGSLDELFDSQHVRLFTADGEPLSPEDSAARHTIETGESVSGVELQVQFPDGDRRWYSLDTAPLRDEGAGGVILSVVDVTNLERQNQRLTRHRQRLSVLNRVLRHDIRTRVNIIEGYTDLLVDRDPAARPFATVISRTANDLLELSDAARLVESTLDEPSPTYPVDVVALLERCLSTVEEAFPHAAVTLSAPTEARVLATDRLGFAFQQLVENAIVHNDAETPRVAVDVSCRAASARPQVVVRIVDNGPGIPPHERRLLGNEETPLDHSDGFGLWLSYWLVDAVDGDIDIGLADDGQGTTVTVTLPATPAS</sequence>
<dbReference type="GO" id="GO:0005524">
    <property type="term" value="F:ATP binding"/>
    <property type="evidence" value="ECO:0007669"/>
    <property type="project" value="UniProtKB-KW"/>
</dbReference>
<dbReference type="EC" id="2.7.13.3" evidence="2"/>
<feature type="domain" description="PAC" evidence="8">
    <location>
        <begin position="390"/>
        <end position="440"/>
    </location>
</feature>
<dbReference type="NCBIfam" id="TIGR00229">
    <property type="entry name" value="sensory_box"/>
    <property type="match status" value="2"/>
</dbReference>
<evidence type="ECO:0000256" key="2">
    <source>
        <dbReference type="ARBA" id="ARBA00012438"/>
    </source>
</evidence>
<dbReference type="InterPro" id="IPR003594">
    <property type="entry name" value="HATPase_dom"/>
</dbReference>
<dbReference type="STRING" id="660521.SAMN04487949_3000"/>
<organism evidence="9 10">
    <name type="scientific">Halogranum gelatinilyticum</name>
    <dbReference type="NCBI Taxonomy" id="660521"/>
    <lineage>
        <taxon>Archaea</taxon>
        <taxon>Methanobacteriati</taxon>
        <taxon>Methanobacteriota</taxon>
        <taxon>Stenosarchaea group</taxon>
        <taxon>Halobacteria</taxon>
        <taxon>Halobacteriales</taxon>
        <taxon>Haloferacaceae</taxon>
    </lineage>
</organism>
<keyword evidence="5" id="KW-0418">Kinase</keyword>
<dbReference type="InterPro" id="IPR036890">
    <property type="entry name" value="HATPase_C_sf"/>
</dbReference>
<dbReference type="EMBL" id="FNHL01000004">
    <property type="protein sequence ID" value="SDM96387.1"/>
    <property type="molecule type" value="Genomic_DNA"/>
</dbReference>
<dbReference type="GO" id="GO:0004673">
    <property type="term" value="F:protein histidine kinase activity"/>
    <property type="evidence" value="ECO:0007669"/>
    <property type="project" value="UniProtKB-EC"/>
</dbReference>
<dbReference type="AlphaFoldDB" id="A0A1G9XI49"/>
<dbReference type="InterPro" id="IPR000014">
    <property type="entry name" value="PAS"/>
</dbReference>
<proteinExistence type="predicted"/>
<dbReference type="Pfam" id="PF13185">
    <property type="entry name" value="GAF_2"/>
    <property type="match status" value="1"/>
</dbReference>
<dbReference type="Gene3D" id="3.30.450.20">
    <property type="entry name" value="PAS domain"/>
    <property type="match status" value="2"/>
</dbReference>
<dbReference type="InterPro" id="IPR013656">
    <property type="entry name" value="PAS_4"/>
</dbReference>
<name>A0A1G9XI49_9EURY</name>
<feature type="domain" description="Histidine kinase" evidence="7">
    <location>
        <begin position="451"/>
        <end position="658"/>
    </location>
</feature>
<dbReference type="InterPro" id="IPR000700">
    <property type="entry name" value="PAS-assoc_C"/>
</dbReference>
<dbReference type="Pfam" id="PF08448">
    <property type="entry name" value="PAS_4"/>
    <property type="match status" value="2"/>
</dbReference>
<evidence type="ECO:0000259" key="7">
    <source>
        <dbReference type="PROSITE" id="PS50109"/>
    </source>
</evidence>
<dbReference type="PROSITE" id="PS50113">
    <property type="entry name" value="PAC"/>
    <property type="match status" value="1"/>
</dbReference>
<evidence type="ECO:0000259" key="8">
    <source>
        <dbReference type="PROSITE" id="PS50113"/>
    </source>
</evidence>
<dbReference type="InterPro" id="IPR050980">
    <property type="entry name" value="2C_sensor_his_kinase"/>
</dbReference>
<dbReference type="InterPro" id="IPR005467">
    <property type="entry name" value="His_kinase_dom"/>
</dbReference>
<dbReference type="SMART" id="SM00091">
    <property type="entry name" value="PAS"/>
    <property type="match status" value="2"/>
</dbReference>
<dbReference type="Gene3D" id="3.30.450.40">
    <property type="match status" value="1"/>
</dbReference>
<dbReference type="InterPro" id="IPR029016">
    <property type="entry name" value="GAF-like_dom_sf"/>
</dbReference>
<dbReference type="PROSITE" id="PS50109">
    <property type="entry name" value="HIS_KIN"/>
    <property type="match status" value="1"/>
</dbReference>
<dbReference type="InterPro" id="IPR035965">
    <property type="entry name" value="PAS-like_dom_sf"/>
</dbReference>
<dbReference type="InterPro" id="IPR004358">
    <property type="entry name" value="Sig_transdc_His_kin-like_C"/>
</dbReference>
<evidence type="ECO:0000313" key="9">
    <source>
        <dbReference type="EMBL" id="SDM96387.1"/>
    </source>
</evidence>
<dbReference type="CDD" id="cd00075">
    <property type="entry name" value="HATPase"/>
    <property type="match status" value="1"/>
</dbReference>
<dbReference type="CDD" id="cd00130">
    <property type="entry name" value="PAS"/>
    <property type="match status" value="2"/>
</dbReference>
<evidence type="ECO:0000256" key="5">
    <source>
        <dbReference type="ARBA" id="ARBA00022777"/>
    </source>
</evidence>
<dbReference type="PANTHER" id="PTHR44936:SF10">
    <property type="entry name" value="SENSOR PROTEIN RSTB"/>
    <property type="match status" value="1"/>
</dbReference>
<dbReference type="RefSeq" id="WP_170830655.1">
    <property type="nucleotide sequence ID" value="NZ_FNHL01000004.1"/>
</dbReference>